<accession>A0A6J4Q5Y4</accession>
<protein>
    <submittedName>
        <fullName evidence="1">Uncharacterized protein</fullName>
    </submittedName>
</protein>
<evidence type="ECO:0000313" key="1">
    <source>
        <dbReference type="EMBL" id="CAA9429122.1"/>
    </source>
</evidence>
<sequence>MIPTSTDVSIEVSDRVPTDAEAVVVFVTEGSA</sequence>
<proteinExistence type="predicted"/>
<name>A0A6J4Q5Y4_9BACT</name>
<reference evidence="1" key="1">
    <citation type="submission" date="2020-02" db="EMBL/GenBank/DDBJ databases">
        <authorList>
            <person name="Meier V. D."/>
        </authorList>
    </citation>
    <scope>NUCLEOTIDE SEQUENCE</scope>
    <source>
        <strain evidence="1">AVDCRST_MAG64</strain>
    </source>
</reference>
<feature type="non-terminal residue" evidence="1">
    <location>
        <position position="32"/>
    </location>
</feature>
<dbReference type="AlphaFoldDB" id="A0A6J4Q5Y4"/>
<dbReference type="EMBL" id="CADCUQ010000775">
    <property type="protein sequence ID" value="CAA9429122.1"/>
    <property type="molecule type" value="Genomic_DNA"/>
</dbReference>
<organism evidence="1">
    <name type="scientific">uncultured Phycisphaerae bacterium</name>
    <dbReference type="NCBI Taxonomy" id="904963"/>
    <lineage>
        <taxon>Bacteria</taxon>
        <taxon>Pseudomonadati</taxon>
        <taxon>Planctomycetota</taxon>
        <taxon>Phycisphaerae</taxon>
        <taxon>environmental samples</taxon>
    </lineage>
</organism>
<gene>
    <name evidence="1" type="ORF">AVDCRST_MAG64-3354</name>
</gene>